<gene>
    <name evidence="3" type="ORF">OSB04_020213</name>
</gene>
<protein>
    <recommendedName>
        <fullName evidence="2">DCD domain-containing protein</fullName>
    </recommendedName>
</protein>
<keyword evidence="4" id="KW-1185">Reference proteome</keyword>
<dbReference type="PROSITE" id="PS51222">
    <property type="entry name" value="DCD"/>
    <property type="match status" value="1"/>
</dbReference>
<feature type="region of interest" description="Disordered" evidence="1">
    <location>
        <begin position="1"/>
        <end position="191"/>
    </location>
</feature>
<dbReference type="Pfam" id="PF10539">
    <property type="entry name" value="Dev_Cell_Death"/>
    <property type="match status" value="1"/>
</dbReference>
<accession>A0AA38WD25</accession>
<feature type="region of interest" description="Disordered" evidence="1">
    <location>
        <begin position="691"/>
        <end position="710"/>
    </location>
</feature>
<feature type="region of interest" description="Disordered" evidence="1">
    <location>
        <begin position="604"/>
        <end position="635"/>
    </location>
</feature>
<dbReference type="EMBL" id="JARYMX010000005">
    <property type="protein sequence ID" value="KAJ9547670.1"/>
    <property type="molecule type" value="Genomic_DNA"/>
</dbReference>
<dbReference type="PANTHER" id="PTHR46444:SF3">
    <property type="entry name" value="DCD (DEVELOPMENT AND CELL DEATH) DOMAIN PROTEIN"/>
    <property type="match status" value="1"/>
</dbReference>
<organism evidence="3 4">
    <name type="scientific">Centaurea solstitialis</name>
    <name type="common">yellow star-thistle</name>
    <dbReference type="NCBI Taxonomy" id="347529"/>
    <lineage>
        <taxon>Eukaryota</taxon>
        <taxon>Viridiplantae</taxon>
        <taxon>Streptophyta</taxon>
        <taxon>Embryophyta</taxon>
        <taxon>Tracheophyta</taxon>
        <taxon>Spermatophyta</taxon>
        <taxon>Magnoliopsida</taxon>
        <taxon>eudicotyledons</taxon>
        <taxon>Gunneridae</taxon>
        <taxon>Pentapetalae</taxon>
        <taxon>asterids</taxon>
        <taxon>campanulids</taxon>
        <taxon>Asterales</taxon>
        <taxon>Asteraceae</taxon>
        <taxon>Carduoideae</taxon>
        <taxon>Cardueae</taxon>
        <taxon>Centaureinae</taxon>
        <taxon>Centaurea</taxon>
    </lineage>
</organism>
<dbReference type="InterPro" id="IPR013989">
    <property type="entry name" value="Dev_and_cell_death_domain"/>
</dbReference>
<feature type="compositionally biased region" description="Basic and acidic residues" evidence="1">
    <location>
        <begin position="1"/>
        <end position="14"/>
    </location>
</feature>
<evidence type="ECO:0000259" key="2">
    <source>
        <dbReference type="PROSITE" id="PS51222"/>
    </source>
</evidence>
<feature type="compositionally biased region" description="Basic residues" evidence="1">
    <location>
        <begin position="111"/>
        <end position="124"/>
    </location>
</feature>
<evidence type="ECO:0000313" key="3">
    <source>
        <dbReference type="EMBL" id="KAJ9547670.1"/>
    </source>
</evidence>
<evidence type="ECO:0000313" key="4">
    <source>
        <dbReference type="Proteomes" id="UP001172457"/>
    </source>
</evidence>
<evidence type="ECO:0000256" key="1">
    <source>
        <dbReference type="SAM" id="MobiDB-lite"/>
    </source>
</evidence>
<dbReference type="SMART" id="SM00767">
    <property type="entry name" value="DCD"/>
    <property type="match status" value="1"/>
</dbReference>
<feature type="compositionally biased region" description="Low complexity" evidence="1">
    <location>
        <begin position="43"/>
        <end position="64"/>
    </location>
</feature>
<sequence length="725" mass="82599">MSSEKDTIKNDEHNSQPLTSKKKTRKSLKAKGKIVKKSSNENSKLGEPSSSLSSSKKRTLVSSNSERKDVNKSSKEKEKPVPSKRKFLKKSLNEKSTPDDINSPLSASKMKTPKSLKPKGKIMKKSSNENSKLGEPSSPSSSLKKRTLASSNSERKNANKSSNEKPLPSNSKEYRGKSEKFVKMPNKSSKPVNTNKALGGCIFMCNRKTKRDCYQYRVMGIQAHKKELVMGIKPGMKLFLFDFDLKILYGIYVACSVGGMKLEPAAFGGAFPLQVRFEVHKDCVPLPESVFKTAIKESYDERTHKFKTELTIDQVKKLMNLFKPATLLHSNPQPVIHEPRRPFEQESMHFPTPTLTSPPLLLTEQEYRNYGLRGQPVYDPYRTDQERERIHPDMLLVSRPPEQESAQFSNPTVGSPQLLLTEHEYRNYGLRGGERHKNLTPVGQPVYDLYRPDPERERVHPDKLLVTRPPEQESMQFPNPGSPPLLLTEHEYRNYGIRGERHRNLTPVGQPVYDPYRTEPDTLLVTRPPEQESTQFSNPAVASPPPVLLTEHEYRNYGLRGAERHRNLTSVGQPVYDRYITDQEREVSRPDTLFLSERDYRTYGLKRRQHENPESSTRDIDTTNPDIAFRPSDPYNSYTQNLGLVERYLPEPTTAPSGFYGYENTETERRFHHETDLPDRVERLYSVNGSNALSENEHQRGGELGIGSAPVSSRYAFAGPSVIYR</sequence>
<dbReference type="Proteomes" id="UP001172457">
    <property type="component" value="Chromosome 5"/>
</dbReference>
<feature type="compositionally biased region" description="Basic and acidic residues" evidence="1">
    <location>
        <begin position="172"/>
        <end position="182"/>
    </location>
</feature>
<comment type="caution">
    <text evidence="3">The sequence shown here is derived from an EMBL/GenBank/DDBJ whole genome shotgun (WGS) entry which is preliminary data.</text>
</comment>
<feature type="domain" description="DCD" evidence="2">
    <location>
        <begin position="196"/>
        <end position="324"/>
    </location>
</feature>
<reference evidence="3" key="1">
    <citation type="submission" date="2023-03" db="EMBL/GenBank/DDBJ databases">
        <title>Chromosome-scale reference genome and RAD-based genetic map of yellow starthistle (Centaurea solstitialis) reveal putative structural variation and QTLs associated with invader traits.</title>
        <authorList>
            <person name="Reatini B."/>
            <person name="Cang F.A."/>
            <person name="Jiang Q."/>
            <person name="Mckibben M.T.W."/>
            <person name="Barker M.S."/>
            <person name="Rieseberg L.H."/>
            <person name="Dlugosch K.M."/>
        </authorList>
    </citation>
    <scope>NUCLEOTIDE SEQUENCE</scope>
    <source>
        <strain evidence="3">CAN-66</strain>
        <tissue evidence="3">Leaf</tissue>
    </source>
</reference>
<dbReference type="AlphaFoldDB" id="A0AA38WD25"/>
<name>A0AA38WD25_9ASTR</name>
<feature type="compositionally biased region" description="Basic residues" evidence="1">
    <location>
        <begin position="20"/>
        <end position="36"/>
    </location>
</feature>
<dbReference type="PANTHER" id="PTHR46444">
    <property type="entry name" value="DCD (DEVELOPMENT AND CELL DEATH) DOMAIN PROTEIN-RELATED"/>
    <property type="match status" value="1"/>
</dbReference>
<feature type="compositionally biased region" description="Basic and acidic residues" evidence="1">
    <location>
        <begin position="610"/>
        <end position="621"/>
    </location>
</feature>
<proteinExistence type="predicted"/>
<feature type="compositionally biased region" description="Basic and acidic residues" evidence="1">
    <location>
        <begin position="65"/>
        <end position="81"/>
    </location>
</feature>